<proteinExistence type="predicted"/>
<dbReference type="RefSeq" id="WP_068176628.1">
    <property type="nucleotide sequence ID" value="NZ_AOGK01000047.1"/>
</dbReference>
<dbReference type="InterPro" id="IPR002539">
    <property type="entry name" value="MaoC-like_dom"/>
</dbReference>
<reference evidence="2" key="1">
    <citation type="submission" date="2013-01" db="EMBL/GenBank/DDBJ databases">
        <title>Genome draft of Hydrogenophaga taeniospiralis 2K1.</title>
        <authorList>
            <person name="Gomila M."/>
            <person name="Lalucat J."/>
        </authorList>
    </citation>
    <scope>NUCLEOTIDE SEQUENCE</scope>
    <source>
        <strain evidence="2">CCUG 15921</strain>
    </source>
</reference>
<feature type="domain" description="MaoC-like" evidence="1">
    <location>
        <begin position="8"/>
        <end position="108"/>
    </location>
</feature>
<dbReference type="OrthoDB" id="5298629at2"/>
<dbReference type="EMBL" id="AOGK01000047">
    <property type="protein sequence ID" value="MDG5978498.1"/>
    <property type="molecule type" value="Genomic_DNA"/>
</dbReference>
<dbReference type="CDD" id="cd03454">
    <property type="entry name" value="YdeM"/>
    <property type="match status" value="1"/>
</dbReference>
<dbReference type="Proteomes" id="UP001152876">
    <property type="component" value="Unassembled WGS sequence"/>
</dbReference>
<dbReference type="InterPro" id="IPR029069">
    <property type="entry name" value="HotDog_dom_sf"/>
</dbReference>
<evidence type="ECO:0000313" key="3">
    <source>
        <dbReference type="Proteomes" id="UP001152876"/>
    </source>
</evidence>
<evidence type="ECO:0000259" key="1">
    <source>
        <dbReference type="Pfam" id="PF01575"/>
    </source>
</evidence>
<dbReference type="Pfam" id="PF01575">
    <property type="entry name" value="MaoC_dehydratas"/>
    <property type="match status" value="1"/>
</dbReference>
<dbReference type="AlphaFoldDB" id="A0A9X4SDZ5"/>
<gene>
    <name evidence="2" type="ORF">H010_24839</name>
</gene>
<dbReference type="Gene3D" id="3.10.129.10">
    <property type="entry name" value="Hotdog Thioesterase"/>
    <property type="match status" value="1"/>
</dbReference>
<evidence type="ECO:0000313" key="2">
    <source>
        <dbReference type="EMBL" id="MDG5978498.1"/>
    </source>
</evidence>
<sequence>MKFAEFHPGQVIEAGPYELGEAELIDFAQRYDPQWFHTDPQAAVAGIHGGLIASGWQTCGIAMRLIAEAALQGSESFASPGLAYVKWPHPVRAGDRLSLRATVIETRRASSKPTLGILRWRWQLFHAAGHEVLDLEATSLFHLPHQDTP</sequence>
<keyword evidence="3" id="KW-1185">Reference proteome</keyword>
<protein>
    <submittedName>
        <fullName evidence="2">MaoC-like protein dehydratase</fullName>
    </submittedName>
</protein>
<accession>A0A9X4SDZ5</accession>
<dbReference type="SUPFAM" id="SSF54637">
    <property type="entry name" value="Thioesterase/thiol ester dehydrase-isomerase"/>
    <property type="match status" value="1"/>
</dbReference>
<name>A0A9X4SDZ5_9BURK</name>
<organism evidence="2 3">
    <name type="scientific">Hydrogenophaga taeniospiralis CCUG 15921</name>
    <dbReference type="NCBI Taxonomy" id="1281780"/>
    <lineage>
        <taxon>Bacteria</taxon>
        <taxon>Pseudomonadati</taxon>
        <taxon>Pseudomonadota</taxon>
        <taxon>Betaproteobacteria</taxon>
        <taxon>Burkholderiales</taxon>
        <taxon>Comamonadaceae</taxon>
        <taxon>Hydrogenophaga</taxon>
    </lineage>
</organism>
<comment type="caution">
    <text evidence="2">The sequence shown here is derived from an EMBL/GenBank/DDBJ whole genome shotgun (WGS) entry which is preliminary data.</text>
</comment>